<feature type="region of interest" description="Disordered" evidence="1">
    <location>
        <begin position="85"/>
        <end position="106"/>
    </location>
</feature>
<evidence type="ECO:0000313" key="3">
    <source>
        <dbReference type="Proteomes" id="UP000299102"/>
    </source>
</evidence>
<comment type="caution">
    <text evidence="2">The sequence shown here is derived from an EMBL/GenBank/DDBJ whole genome shotgun (WGS) entry which is preliminary data.</text>
</comment>
<gene>
    <name evidence="2" type="ORF">EVAR_12340_1</name>
</gene>
<reference evidence="2 3" key="1">
    <citation type="journal article" date="2019" name="Commun. Biol.">
        <title>The bagworm genome reveals a unique fibroin gene that provides high tensile strength.</title>
        <authorList>
            <person name="Kono N."/>
            <person name="Nakamura H."/>
            <person name="Ohtoshi R."/>
            <person name="Tomita M."/>
            <person name="Numata K."/>
            <person name="Arakawa K."/>
        </authorList>
    </citation>
    <scope>NUCLEOTIDE SEQUENCE [LARGE SCALE GENOMIC DNA]</scope>
</reference>
<protein>
    <submittedName>
        <fullName evidence="2">Uncharacterized protein</fullName>
    </submittedName>
</protein>
<organism evidence="2 3">
    <name type="scientific">Eumeta variegata</name>
    <name type="common">Bagworm moth</name>
    <name type="synonym">Eumeta japonica</name>
    <dbReference type="NCBI Taxonomy" id="151549"/>
    <lineage>
        <taxon>Eukaryota</taxon>
        <taxon>Metazoa</taxon>
        <taxon>Ecdysozoa</taxon>
        <taxon>Arthropoda</taxon>
        <taxon>Hexapoda</taxon>
        <taxon>Insecta</taxon>
        <taxon>Pterygota</taxon>
        <taxon>Neoptera</taxon>
        <taxon>Endopterygota</taxon>
        <taxon>Lepidoptera</taxon>
        <taxon>Glossata</taxon>
        <taxon>Ditrysia</taxon>
        <taxon>Tineoidea</taxon>
        <taxon>Psychidae</taxon>
        <taxon>Oiketicinae</taxon>
        <taxon>Eumeta</taxon>
    </lineage>
</organism>
<name>A0A4C1WZ69_EUMVA</name>
<keyword evidence="3" id="KW-1185">Reference proteome</keyword>
<dbReference type="AlphaFoldDB" id="A0A4C1WZ69"/>
<accession>A0A4C1WZ69</accession>
<evidence type="ECO:0000313" key="2">
    <source>
        <dbReference type="EMBL" id="GBP56661.1"/>
    </source>
</evidence>
<dbReference type="Proteomes" id="UP000299102">
    <property type="component" value="Unassembled WGS sequence"/>
</dbReference>
<evidence type="ECO:0000256" key="1">
    <source>
        <dbReference type="SAM" id="MobiDB-lite"/>
    </source>
</evidence>
<dbReference type="EMBL" id="BGZK01000698">
    <property type="protein sequence ID" value="GBP56661.1"/>
    <property type="molecule type" value="Genomic_DNA"/>
</dbReference>
<proteinExistence type="predicted"/>
<sequence length="106" mass="12265">MEWKREIVLSALSLARSAQEERDNESYFFVRAAGVHRFLGRYHVKKKIVKNINHHLNRSGSDLKICPRSEAVPSRQLCYFLISISGHDNPSEGQSRDWRSEGLSCY</sequence>